<evidence type="ECO:0000313" key="3">
    <source>
        <dbReference type="Proteomes" id="UP000198641"/>
    </source>
</evidence>
<sequence length="78" mass="8523">MGTANNASTLADAGEMGCTLNSSTGGLHLFVFFGTVLLFFSLTKAKETLLNRIENRNHGFLQKNQTLRPRLEEHGQVG</sequence>
<dbReference type="EMBL" id="FNCI01000006">
    <property type="protein sequence ID" value="SDG22197.1"/>
    <property type="molecule type" value="Genomic_DNA"/>
</dbReference>
<protein>
    <submittedName>
        <fullName evidence="2">Uncharacterized protein</fullName>
    </submittedName>
</protein>
<keyword evidence="1" id="KW-0812">Transmembrane</keyword>
<keyword evidence="1" id="KW-0472">Membrane</keyword>
<accession>A0A1G7SGJ3</accession>
<keyword evidence="3" id="KW-1185">Reference proteome</keyword>
<reference evidence="2 3" key="1">
    <citation type="submission" date="2016-10" db="EMBL/GenBank/DDBJ databases">
        <authorList>
            <person name="de Groot N.N."/>
        </authorList>
    </citation>
    <scope>NUCLEOTIDE SEQUENCE [LARGE SCALE GENOMIC DNA]</scope>
    <source>
        <strain evidence="2 3">BH539</strain>
    </source>
</reference>
<gene>
    <name evidence="2" type="ORF">SAMN05216571_106156</name>
</gene>
<feature type="transmembrane region" description="Helical" evidence="1">
    <location>
        <begin position="25"/>
        <end position="42"/>
    </location>
</feature>
<dbReference type="Proteomes" id="UP000198641">
    <property type="component" value="Unassembled WGS sequence"/>
</dbReference>
<evidence type="ECO:0000256" key="1">
    <source>
        <dbReference type="SAM" id="Phobius"/>
    </source>
</evidence>
<name>A0A1G7SGJ3_9GAMM</name>
<keyword evidence="1" id="KW-1133">Transmembrane helix</keyword>
<dbReference type="AlphaFoldDB" id="A0A1G7SGJ3"/>
<proteinExistence type="predicted"/>
<evidence type="ECO:0000313" key="2">
    <source>
        <dbReference type="EMBL" id="SDG22197.1"/>
    </source>
</evidence>
<organism evidence="2 3">
    <name type="scientific">Onishia taeanensis</name>
    <dbReference type="NCBI Taxonomy" id="284577"/>
    <lineage>
        <taxon>Bacteria</taxon>
        <taxon>Pseudomonadati</taxon>
        <taxon>Pseudomonadota</taxon>
        <taxon>Gammaproteobacteria</taxon>
        <taxon>Oceanospirillales</taxon>
        <taxon>Halomonadaceae</taxon>
        <taxon>Onishia</taxon>
    </lineage>
</organism>